<dbReference type="GO" id="GO:0043022">
    <property type="term" value="F:ribosome binding"/>
    <property type="evidence" value="ECO:0007669"/>
    <property type="project" value="TreeGrafter"/>
</dbReference>
<comment type="caution">
    <text evidence="4">The sequence shown here is derived from an EMBL/GenBank/DDBJ whole genome shotgun (WGS) entry which is preliminary data.</text>
</comment>
<evidence type="ECO:0000259" key="3">
    <source>
        <dbReference type="PROSITE" id="PS00745"/>
    </source>
</evidence>
<dbReference type="PROSITE" id="PS00745">
    <property type="entry name" value="RF_PROK_I"/>
    <property type="match status" value="1"/>
</dbReference>
<dbReference type="Proteomes" id="UP000194221">
    <property type="component" value="Unassembled WGS sequence"/>
</dbReference>
<feature type="domain" description="Prokaryotic-type class I peptide chain release factors" evidence="3">
    <location>
        <begin position="16"/>
        <end position="32"/>
    </location>
</feature>
<feature type="compositionally biased region" description="Basic residues" evidence="2">
    <location>
        <begin position="98"/>
        <end position="112"/>
    </location>
</feature>
<name>A0A1Y2P944_9FLAO</name>
<dbReference type="GO" id="GO:0004045">
    <property type="term" value="F:peptidyl-tRNA hydrolase activity"/>
    <property type="evidence" value="ECO:0007669"/>
    <property type="project" value="TreeGrafter"/>
</dbReference>
<dbReference type="Gene3D" id="3.30.160.20">
    <property type="match status" value="1"/>
</dbReference>
<evidence type="ECO:0000313" key="4">
    <source>
        <dbReference type="EMBL" id="OSY86956.1"/>
    </source>
</evidence>
<accession>A0A1Y2P944</accession>
<dbReference type="STRING" id="1635173.WH52_13735"/>
<comment type="similarity">
    <text evidence="1">Belongs to the prokaryotic/mitochondrial release factor family.</text>
</comment>
<dbReference type="SUPFAM" id="SSF75620">
    <property type="entry name" value="Release factor"/>
    <property type="match status" value="1"/>
</dbReference>
<dbReference type="RefSeq" id="WP_086031547.1">
    <property type="nucleotide sequence ID" value="NZ_LAPZ01000016.1"/>
</dbReference>
<feature type="region of interest" description="Disordered" evidence="2">
    <location>
        <begin position="98"/>
        <end position="134"/>
    </location>
</feature>
<evidence type="ECO:0000256" key="2">
    <source>
        <dbReference type="SAM" id="MobiDB-lite"/>
    </source>
</evidence>
<dbReference type="OrthoDB" id="9815709at2"/>
<reference evidence="4 5" key="1">
    <citation type="submission" date="2015-03" db="EMBL/GenBank/DDBJ databases">
        <title>Genome sequence of Tenacibaculum sp. S2-2, isolated from intestinal microbiota of sea cucumber, Apostichopus japonicas.</title>
        <authorList>
            <person name="Shao Z."/>
            <person name="Wang L."/>
            <person name="Li X."/>
        </authorList>
    </citation>
    <scope>NUCLEOTIDE SEQUENCE [LARGE SCALE GENOMIC DNA]</scope>
    <source>
        <strain evidence="4 5">S2-2</strain>
    </source>
</reference>
<dbReference type="InParanoid" id="A0A1Y2P944"/>
<gene>
    <name evidence="4" type="ORF">WH52_13735</name>
</gene>
<dbReference type="PANTHER" id="PTHR47814:SF1">
    <property type="entry name" value="PEPTIDYL-TRNA HYDROLASE ARFB"/>
    <property type="match status" value="1"/>
</dbReference>
<dbReference type="InterPro" id="IPR000352">
    <property type="entry name" value="Pep_chain_release_fac_I"/>
</dbReference>
<dbReference type="InterPro" id="IPR045853">
    <property type="entry name" value="Pep_chain_release_fac_I_sf"/>
</dbReference>
<dbReference type="NCBIfam" id="NF006718">
    <property type="entry name" value="PRK09256.1"/>
    <property type="match status" value="1"/>
</dbReference>
<protein>
    <submittedName>
        <fullName evidence="4">Peptide chain release factor 1</fullName>
    </submittedName>
</protein>
<dbReference type="GO" id="GO:0072344">
    <property type="term" value="P:rescue of stalled ribosome"/>
    <property type="evidence" value="ECO:0007669"/>
    <property type="project" value="TreeGrafter"/>
</dbReference>
<evidence type="ECO:0000256" key="1">
    <source>
        <dbReference type="ARBA" id="ARBA00010835"/>
    </source>
</evidence>
<keyword evidence="5" id="KW-1185">Reference proteome</keyword>
<sequence length="134" mass="15328">MDFKTLFNELQFKAIRSSGAGGQHVNKVSSKVELSFNILTSEGLTTSEKNLLLQKLGNRLTKNQMLVLTCQESRSQHRNKELVTKRFFEIIKKGTTKPKVRKATKPTKASIKKRIDNKKLHSFKKSLRKKPSLD</sequence>
<dbReference type="AlphaFoldDB" id="A0A1Y2P944"/>
<feature type="compositionally biased region" description="Basic residues" evidence="2">
    <location>
        <begin position="120"/>
        <end position="134"/>
    </location>
</feature>
<proteinExistence type="inferred from homology"/>
<dbReference type="Pfam" id="PF00472">
    <property type="entry name" value="RF-1"/>
    <property type="match status" value="1"/>
</dbReference>
<dbReference type="EMBL" id="LAPZ01000016">
    <property type="protein sequence ID" value="OSY86956.1"/>
    <property type="molecule type" value="Genomic_DNA"/>
</dbReference>
<organism evidence="4 5">
    <name type="scientific">Tenacibaculum holothuriorum</name>
    <dbReference type="NCBI Taxonomy" id="1635173"/>
    <lineage>
        <taxon>Bacteria</taxon>
        <taxon>Pseudomonadati</taxon>
        <taxon>Bacteroidota</taxon>
        <taxon>Flavobacteriia</taxon>
        <taxon>Flavobacteriales</taxon>
        <taxon>Flavobacteriaceae</taxon>
        <taxon>Tenacibaculum</taxon>
    </lineage>
</organism>
<evidence type="ECO:0000313" key="5">
    <source>
        <dbReference type="Proteomes" id="UP000194221"/>
    </source>
</evidence>
<dbReference type="PANTHER" id="PTHR47814">
    <property type="entry name" value="PEPTIDYL-TRNA HYDROLASE ARFB"/>
    <property type="match status" value="1"/>
</dbReference>
<dbReference type="GO" id="GO:0003747">
    <property type="term" value="F:translation release factor activity"/>
    <property type="evidence" value="ECO:0007669"/>
    <property type="project" value="InterPro"/>
</dbReference>